<accession>D7KKW3</accession>
<dbReference type="GO" id="GO:0005634">
    <property type="term" value="C:nucleus"/>
    <property type="evidence" value="ECO:0007669"/>
    <property type="project" value="TreeGrafter"/>
</dbReference>
<dbReference type="GO" id="GO:0006511">
    <property type="term" value="P:ubiquitin-dependent protein catabolic process"/>
    <property type="evidence" value="ECO:0007669"/>
    <property type="project" value="TreeGrafter"/>
</dbReference>
<dbReference type="PANTHER" id="PTHR45931:SF13">
    <property type="entry name" value="GENOME ASSEMBLY, CHROMOSOME: A05"/>
    <property type="match status" value="1"/>
</dbReference>
<keyword evidence="2 4" id="KW-0863">Zinc-finger</keyword>
<keyword evidence="7" id="KW-1185">Reference proteome</keyword>
<evidence type="ECO:0000256" key="2">
    <source>
        <dbReference type="ARBA" id="ARBA00022771"/>
    </source>
</evidence>
<dbReference type="GO" id="GO:0008270">
    <property type="term" value="F:zinc ion binding"/>
    <property type="evidence" value="ECO:0007669"/>
    <property type="project" value="UniProtKB-KW"/>
</dbReference>
<keyword evidence="1" id="KW-0479">Metal-binding</keyword>
<dbReference type="Gramene" id="scaffold_102463.1">
    <property type="protein sequence ID" value="scaffold_102463.1"/>
    <property type="gene ID" value="scaffold_102463.1"/>
</dbReference>
<sequence length="222" mass="24841">MGYFSAVAPGTRTLGRGIFSTPSYPDKTGTPCVLEPITIFREIDLKPKSKDAGSFKICVSALRSDTSISLIPNFVLSYEGVISSYPNDLKKLTDWLYLAGISDQSVDIANSQLTERILYMYCKVIVPSPPWIDSFDETTNNIRLIRPASKLAVGRLARKIYKNNKKKTSKFDASMCTICLDGFEKGEIVVTLPCGHEFDDGCIVKWFLKDHVCPLYRFELPC</sequence>
<evidence type="ECO:0000256" key="4">
    <source>
        <dbReference type="PROSITE-ProRule" id="PRU00175"/>
    </source>
</evidence>
<dbReference type="Gene3D" id="3.30.40.10">
    <property type="entry name" value="Zinc/RING finger domain, C3HC4 (zinc finger)"/>
    <property type="match status" value="1"/>
</dbReference>
<evidence type="ECO:0000313" key="7">
    <source>
        <dbReference type="Proteomes" id="UP000008694"/>
    </source>
</evidence>
<reference evidence="7" key="1">
    <citation type="journal article" date="2011" name="Nat. Genet.">
        <title>The Arabidopsis lyrata genome sequence and the basis of rapid genome size change.</title>
        <authorList>
            <person name="Hu T.T."/>
            <person name="Pattyn P."/>
            <person name="Bakker E.G."/>
            <person name="Cao J."/>
            <person name="Cheng J.-F."/>
            <person name="Clark R.M."/>
            <person name="Fahlgren N."/>
            <person name="Fawcett J.A."/>
            <person name="Grimwood J."/>
            <person name="Gundlach H."/>
            <person name="Haberer G."/>
            <person name="Hollister J.D."/>
            <person name="Ossowski S."/>
            <person name="Ottilar R.P."/>
            <person name="Salamov A.A."/>
            <person name="Schneeberger K."/>
            <person name="Spannagl M."/>
            <person name="Wang X."/>
            <person name="Yang L."/>
            <person name="Nasrallah M.E."/>
            <person name="Bergelson J."/>
            <person name="Carrington J.C."/>
            <person name="Gaut B.S."/>
            <person name="Schmutz J."/>
            <person name="Mayer K.F.X."/>
            <person name="Van de Peer Y."/>
            <person name="Grigoriev I.V."/>
            <person name="Nordborg M."/>
            <person name="Weigel D."/>
            <person name="Guo Y.-L."/>
        </authorList>
    </citation>
    <scope>NUCLEOTIDE SEQUENCE [LARGE SCALE GENOMIC DNA]</scope>
    <source>
        <strain evidence="7">cv. MN47</strain>
    </source>
</reference>
<dbReference type="eggNOG" id="KOG0800">
    <property type="taxonomic scope" value="Eukaryota"/>
</dbReference>
<evidence type="ECO:0000259" key="5">
    <source>
        <dbReference type="PROSITE" id="PS50089"/>
    </source>
</evidence>
<dbReference type="Pfam" id="PF13639">
    <property type="entry name" value="zf-RING_2"/>
    <property type="match status" value="1"/>
</dbReference>
<evidence type="ECO:0000313" key="6">
    <source>
        <dbReference type="EMBL" id="EFH66732.1"/>
    </source>
</evidence>
<dbReference type="SUPFAM" id="SSF57850">
    <property type="entry name" value="RING/U-box"/>
    <property type="match status" value="1"/>
</dbReference>
<dbReference type="InterPro" id="IPR001841">
    <property type="entry name" value="Znf_RING"/>
</dbReference>
<evidence type="ECO:0000256" key="1">
    <source>
        <dbReference type="ARBA" id="ARBA00022723"/>
    </source>
</evidence>
<dbReference type="AlphaFoldDB" id="D7KKW3"/>
<dbReference type="InterPro" id="IPR051834">
    <property type="entry name" value="RING_finger_E3_ligase"/>
</dbReference>
<dbReference type="HOGENOM" id="CLU_069477_1_0_1"/>
<protein>
    <recommendedName>
        <fullName evidence="5">RING-type domain-containing protein</fullName>
    </recommendedName>
</protein>
<dbReference type="SMART" id="SM00184">
    <property type="entry name" value="RING"/>
    <property type="match status" value="1"/>
</dbReference>
<dbReference type="PANTHER" id="PTHR45931">
    <property type="entry name" value="SI:CH211-59O9.10"/>
    <property type="match status" value="1"/>
</dbReference>
<dbReference type="GO" id="GO:0061630">
    <property type="term" value="F:ubiquitin protein ligase activity"/>
    <property type="evidence" value="ECO:0007669"/>
    <property type="project" value="TreeGrafter"/>
</dbReference>
<gene>
    <name evidence="6" type="ORF">ARALYDRAFT_889669</name>
</gene>
<name>D7KKW3_ARALL</name>
<keyword evidence="3" id="KW-0862">Zinc</keyword>
<feature type="domain" description="RING-type" evidence="5">
    <location>
        <begin position="176"/>
        <end position="217"/>
    </location>
</feature>
<dbReference type="Proteomes" id="UP000008694">
    <property type="component" value="Unassembled WGS sequence"/>
</dbReference>
<dbReference type="PROSITE" id="PS50089">
    <property type="entry name" value="ZF_RING_2"/>
    <property type="match status" value="1"/>
</dbReference>
<organism evidence="7">
    <name type="scientific">Arabidopsis lyrata subsp. lyrata</name>
    <name type="common">Lyre-leaved rock-cress</name>
    <dbReference type="NCBI Taxonomy" id="81972"/>
    <lineage>
        <taxon>Eukaryota</taxon>
        <taxon>Viridiplantae</taxon>
        <taxon>Streptophyta</taxon>
        <taxon>Embryophyta</taxon>
        <taxon>Tracheophyta</taxon>
        <taxon>Spermatophyta</taxon>
        <taxon>Magnoliopsida</taxon>
        <taxon>eudicotyledons</taxon>
        <taxon>Gunneridae</taxon>
        <taxon>Pentapetalae</taxon>
        <taxon>rosids</taxon>
        <taxon>malvids</taxon>
        <taxon>Brassicales</taxon>
        <taxon>Brassicaceae</taxon>
        <taxon>Camelineae</taxon>
        <taxon>Arabidopsis</taxon>
    </lineage>
</organism>
<proteinExistence type="predicted"/>
<evidence type="ECO:0000256" key="3">
    <source>
        <dbReference type="ARBA" id="ARBA00022833"/>
    </source>
</evidence>
<dbReference type="EMBL" id="GL348713">
    <property type="protein sequence ID" value="EFH66732.1"/>
    <property type="molecule type" value="Genomic_DNA"/>
</dbReference>
<dbReference type="InterPro" id="IPR013083">
    <property type="entry name" value="Znf_RING/FYVE/PHD"/>
</dbReference>